<gene>
    <name evidence="9" type="ORF">C7383_105190</name>
</gene>
<dbReference type="InterPro" id="IPR011010">
    <property type="entry name" value="DNA_brk_join_enz"/>
</dbReference>
<dbReference type="InterPro" id="IPR004107">
    <property type="entry name" value="Integrase_SAM-like_N"/>
</dbReference>
<dbReference type="Proteomes" id="UP000245412">
    <property type="component" value="Unassembled WGS sequence"/>
</dbReference>
<evidence type="ECO:0000256" key="2">
    <source>
        <dbReference type="ARBA" id="ARBA00008857"/>
    </source>
</evidence>
<comment type="function">
    <text evidence="1">Site-specific tyrosine recombinase, which acts by catalyzing the cutting and rejoining of the recombining DNA molecules.</text>
</comment>
<dbReference type="AlphaFoldDB" id="A0AB73T522"/>
<evidence type="ECO:0000259" key="7">
    <source>
        <dbReference type="PROSITE" id="PS51898"/>
    </source>
</evidence>
<dbReference type="GO" id="GO:0006310">
    <property type="term" value="P:DNA recombination"/>
    <property type="evidence" value="ECO:0007669"/>
    <property type="project" value="UniProtKB-KW"/>
</dbReference>
<feature type="domain" description="Core-binding (CB)" evidence="8">
    <location>
        <begin position="65"/>
        <end position="147"/>
    </location>
</feature>
<dbReference type="PANTHER" id="PTHR30349">
    <property type="entry name" value="PHAGE INTEGRASE-RELATED"/>
    <property type="match status" value="1"/>
</dbReference>
<keyword evidence="10" id="KW-1185">Reference proteome</keyword>
<keyword evidence="5" id="KW-0233">DNA recombination</keyword>
<sequence length="368" mass="42557">MPRRGENIRKRKDGRWEARYIAGKDENGKSVYASVYASKYQLVKQKRDEAVRLLELENITISQDISFEQLCHSWLKSIKHSIKESTYAVYLNSISNHLIPYFKNINLKELKSEDLDKFIGVKAEEGLAASTLKMIFILMKRIIQYANKSGYCSLEGITFPSIRKDSKVSRIMSSYERTIFERYLGTLNSSFGAGIKLCMYTGLRIGEISGLRWEDLDFESEIMHVARTVIRIKNVQHNKNDMEAKTKLVVVSPKTADSDRWIPIPSFLTEELQKWKGDDNCYVLNGKEAPMEPRIIQYHFHKCLEKCNMDQFNFHSIRHGFATMCIEKGFDMKSLSEILGHSTVSTTMNIYVHSSMQQKKLQMDRLGV</sequence>
<dbReference type="InterPro" id="IPR010998">
    <property type="entry name" value="Integrase_recombinase_N"/>
</dbReference>
<comment type="similarity">
    <text evidence="2">Belongs to the 'phage' integrase family.</text>
</comment>
<evidence type="ECO:0000256" key="6">
    <source>
        <dbReference type="PROSITE-ProRule" id="PRU01248"/>
    </source>
</evidence>
<dbReference type="InterPro" id="IPR044068">
    <property type="entry name" value="CB"/>
</dbReference>
<protein>
    <submittedName>
        <fullName evidence="9">Site-specific recombinase XerD</fullName>
    </submittedName>
</protein>
<evidence type="ECO:0000256" key="1">
    <source>
        <dbReference type="ARBA" id="ARBA00003283"/>
    </source>
</evidence>
<dbReference type="Pfam" id="PF14659">
    <property type="entry name" value="Phage_int_SAM_3"/>
    <property type="match status" value="1"/>
</dbReference>
<evidence type="ECO:0000256" key="5">
    <source>
        <dbReference type="ARBA" id="ARBA00023172"/>
    </source>
</evidence>
<proteinExistence type="inferred from homology"/>
<reference evidence="9 10" key="1">
    <citation type="submission" date="2018-05" db="EMBL/GenBank/DDBJ databases">
        <authorList>
            <person name="Goeker M."/>
            <person name="Huntemann M."/>
            <person name="Clum A."/>
            <person name="Pillay M."/>
            <person name="Palaniappan K."/>
            <person name="Varghese N."/>
            <person name="Mikhailova N."/>
            <person name="Stamatis D."/>
            <person name="Reddy T."/>
            <person name="Daum C."/>
            <person name="Shapiro N."/>
            <person name="Ivanova N."/>
            <person name="Kyrpides N."/>
            <person name="Woyke T."/>
        </authorList>
    </citation>
    <scope>NUCLEOTIDE SEQUENCE [LARGE SCALE GENOMIC DNA]</scope>
    <source>
        <strain evidence="9 10">DSM 26524</strain>
    </source>
</reference>
<accession>A0AB73T522</accession>
<name>A0AB73T522_9FIRM</name>
<dbReference type="InterPro" id="IPR002104">
    <property type="entry name" value="Integrase_catalytic"/>
</dbReference>
<organism evidence="9 10">
    <name type="scientific">Murimonas intestini</name>
    <dbReference type="NCBI Taxonomy" id="1337051"/>
    <lineage>
        <taxon>Bacteria</taxon>
        <taxon>Bacillati</taxon>
        <taxon>Bacillota</taxon>
        <taxon>Clostridia</taxon>
        <taxon>Lachnospirales</taxon>
        <taxon>Lachnospiraceae</taxon>
        <taxon>Murimonas</taxon>
    </lineage>
</organism>
<dbReference type="InterPro" id="IPR013762">
    <property type="entry name" value="Integrase-like_cat_sf"/>
</dbReference>
<dbReference type="EMBL" id="QGGY01000005">
    <property type="protein sequence ID" value="PWJ76154.1"/>
    <property type="molecule type" value="Genomic_DNA"/>
</dbReference>
<dbReference type="PROSITE" id="PS51898">
    <property type="entry name" value="TYR_RECOMBINASE"/>
    <property type="match status" value="1"/>
</dbReference>
<keyword evidence="4 6" id="KW-0238">DNA-binding</keyword>
<keyword evidence="3" id="KW-0229">DNA integration</keyword>
<evidence type="ECO:0000259" key="8">
    <source>
        <dbReference type="PROSITE" id="PS51900"/>
    </source>
</evidence>
<dbReference type="PANTHER" id="PTHR30349:SF64">
    <property type="entry name" value="PROPHAGE INTEGRASE INTD-RELATED"/>
    <property type="match status" value="1"/>
</dbReference>
<feature type="domain" description="Tyr recombinase" evidence="7">
    <location>
        <begin position="170"/>
        <end position="364"/>
    </location>
</feature>
<dbReference type="GO" id="GO:0015074">
    <property type="term" value="P:DNA integration"/>
    <property type="evidence" value="ECO:0007669"/>
    <property type="project" value="UniProtKB-KW"/>
</dbReference>
<evidence type="ECO:0000313" key="10">
    <source>
        <dbReference type="Proteomes" id="UP000245412"/>
    </source>
</evidence>
<dbReference type="Gene3D" id="1.10.150.130">
    <property type="match status" value="1"/>
</dbReference>
<dbReference type="CDD" id="cd01189">
    <property type="entry name" value="INT_ICEBs1_C_like"/>
    <property type="match status" value="1"/>
</dbReference>
<evidence type="ECO:0000256" key="3">
    <source>
        <dbReference type="ARBA" id="ARBA00022908"/>
    </source>
</evidence>
<dbReference type="InterPro" id="IPR050090">
    <property type="entry name" value="Tyrosine_recombinase_XerCD"/>
</dbReference>
<dbReference type="SUPFAM" id="SSF56349">
    <property type="entry name" value="DNA breaking-rejoining enzymes"/>
    <property type="match status" value="1"/>
</dbReference>
<dbReference type="Gene3D" id="1.10.443.10">
    <property type="entry name" value="Intergrase catalytic core"/>
    <property type="match status" value="1"/>
</dbReference>
<dbReference type="GO" id="GO:0003677">
    <property type="term" value="F:DNA binding"/>
    <property type="evidence" value="ECO:0007669"/>
    <property type="project" value="UniProtKB-UniRule"/>
</dbReference>
<dbReference type="RefSeq" id="WP_109626214.1">
    <property type="nucleotide sequence ID" value="NZ_JANKBI010000003.1"/>
</dbReference>
<evidence type="ECO:0000313" key="9">
    <source>
        <dbReference type="EMBL" id="PWJ76154.1"/>
    </source>
</evidence>
<dbReference type="Pfam" id="PF00589">
    <property type="entry name" value="Phage_integrase"/>
    <property type="match status" value="1"/>
</dbReference>
<comment type="caution">
    <text evidence="9">The sequence shown here is derived from an EMBL/GenBank/DDBJ whole genome shotgun (WGS) entry which is preliminary data.</text>
</comment>
<dbReference type="PROSITE" id="PS51900">
    <property type="entry name" value="CB"/>
    <property type="match status" value="1"/>
</dbReference>
<evidence type="ECO:0000256" key="4">
    <source>
        <dbReference type="ARBA" id="ARBA00023125"/>
    </source>
</evidence>